<protein>
    <submittedName>
        <fullName evidence="6">TetR family transcriptional regulator</fullName>
    </submittedName>
</protein>
<dbReference type="InterPro" id="IPR036271">
    <property type="entry name" value="Tet_transcr_reg_TetR-rel_C_sf"/>
</dbReference>
<dbReference type="PANTHER" id="PTHR30055:SF234">
    <property type="entry name" value="HTH-TYPE TRANSCRIPTIONAL REGULATOR BETI"/>
    <property type="match status" value="1"/>
</dbReference>
<evidence type="ECO:0000256" key="3">
    <source>
        <dbReference type="ARBA" id="ARBA00023163"/>
    </source>
</evidence>
<gene>
    <name evidence="6" type="ORF">CRD36_07125</name>
</gene>
<evidence type="ECO:0000313" key="6">
    <source>
        <dbReference type="EMBL" id="PHZ85174.1"/>
    </source>
</evidence>
<dbReference type="AlphaFoldDB" id="A0A2G4YS47"/>
<dbReference type="RefSeq" id="WP_099472062.1">
    <property type="nucleotide sequence ID" value="NZ_CP041025.1"/>
</dbReference>
<dbReference type="SUPFAM" id="SSF46689">
    <property type="entry name" value="Homeodomain-like"/>
    <property type="match status" value="1"/>
</dbReference>
<dbReference type="SUPFAM" id="SSF48498">
    <property type="entry name" value="Tetracyclin repressor-like, C-terminal domain"/>
    <property type="match status" value="1"/>
</dbReference>
<feature type="DNA-binding region" description="H-T-H motif" evidence="4">
    <location>
        <begin position="44"/>
        <end position="63"/>
    </location>
</feature>
<feature type="domain" description="HTH tetR-type" evidence="5">
    <location>
        <begin position="21"/>
        <end position="81"/>
    </location>
</feature>
<dbReference type="PANTHER" id="PTHR30055">
    <property type="entry name" value="HTH-TYPE TRANSCRIPTIONAL REGULATOR RUTR"/>
    <property type="match status" value="1"/>
</dbReference>
<dbReference type="Pfam" id="PF00440">
    <property type="entry name" value="TetR_N"/>
    <property type="match status" value="1"/>
</dbReference>
<sequence>MRLILTAQQRKAIPELTNGPKPRKELILDAAEDLFSKWGYDGVSLRQIATLAHVDVALLNYHFGKKRNLFEEVFKRRAQIIHDIREEALTDCLTQAEPGLPTVEQLIASLLLPLADIAESDDPGWQNYCALVAYVNSSREWGKIMMPKYFDPLVQRLINVLQAIIPNAPEEKIYWSHELMSGAVMLVLSRTGRIDILSQGLCKSSEVRTAIELMIPFCAAGIQEICKKKPEE</sequence>
<evidence type="ECO:0000313" key="7">
    <source>
        <dbReference type="Proteomes" id="UP000229730"/>
    </source>
</evidence>
<dbReference type="PRINTS" id="PR00455">
    <property type="entry name" value="HTHTETR"/>
</dbReference>
<dbReference type="GO" id="GO:0000976">
    <property type="term" value="F:transcription cis-regulatory region binding"/>
    <property type="evidence" value="ECO:0007669"/>
    <property type="project" value="TreeGrafter"/>
</dbReference>
<dbReference type="PROSITE" id="PS50977">
    <property type="entry name" value="HTH_TETR_2"/>
    <property type="match status" value="1"/>
</dbReference>
<dbReference type="OrthoDB" id="2356263at2"/>
<evidence type="ECO:0000256" key="4">
    <source>
        <dbReference type="PROSITE-ProRule" id="PRU00335"/>
    </source>
</evidence>
<comment type="caution">
    <text evidence="6">The sequence shown here is derived from an EMBL/GenBank/DDBJ whole genome shotgun (WGS) entry which is preliminary data.</text>
</comment>
<dbReference type="InParanoid" id="A0A2G4YS47"/>
<evidence type="ECO:0000256" key="1">
    <source>
        <dbReference type="ARBA" id="ARBA00023015"/>
    </source>
</evidence>
<keyword evidence="7" id="KW-1185">Reference proteome</keyword>
<evidence type="ECO:0000256" key="2">
    <source>
        <dbReference type="ARBA" id="ARBA00023125"/>
    </source>
</evidence>
<dbReference type="InterPro" id="IPR050109">
    <property type="entry name" value="HTH-type_TetR-like_transc_reg"/>
</dbReference>
<dbReference type="EMBL" id="PDEM01000016">
    <property type="protein sequence ID" value="PHZ85174.1"/>
    <property type="molecule type" value="Genomic_DNA"/>
</dbReference>
<keyword evidence="1" id="KW-0805">Transcription regulation</keyword>
<reference evidence="6 7" key="1">
    <citation type="submission" date="2017-10" db="EMBL/GenBank/DDBJ databases">
        <title>Frigbacter circumglobatus gen. nov. sp. nov., isolated from sediment cultured in situ.</title>
        <authorList>
            <person name="Zhao Z."/>
        </authorList>
    </citation>
    <scope>NUCLEOTIDE SEQUENCE [LARGE SCALE GENOMIC DNA]</scope>
    <source>
        <strain evidence="6 7">ZYL</strain>
    </source>
</reference>
<accession>A0A2G4YS47</accession>
<keyword evidence="2 4" id="KW-0238">DNA-binding</keyword>
<organism evidence="6 7">
    <name type="scientific">Paremcibacter congregatus</name>
    <dbReference type="NCBI Taxonomy" id="2043170"/>
    <lineage>
        <taxon>Bacteria</taxon>
        <taxon>Pseudomonadati</taxon>
        <taxon>Pseudomonadota</taxon>
        <taxon>Alphaproteobacteria</taxon>
        <taxon>Emcibacterales</taxon>
        <taxon>Emcibacteraceae</taxon>
        <taxon>Paremcibacter</taxon>
    </lineage>
</organism>
<name>A0A2G4YS47_9PROT</name>
<dbReference type="InterPro" id="IPR001647">
    <property type="entry name" value="HTH_TetR"/>
</dbReference>
<dbReference type="GO" id="GO:0003700">
    <property type="term" value="F:DNA-binding transcription factor activity"/>
    <property type="evidence" value="ECO:0007669"/>
    <property type="project" value="TreeGrafter"/>
</dbReference>
<proteinExistence type="predicted"/>
<evidence type="ECO:0000259" key="5">
    <source>
        <dbReference type="PROSITE" id="PS50977"/>
    </source>
</evidence>
<dbReference type="InterPro" id="IPR041586">
    <property type="entry name" value="PsrA_TetR_C"/>
</dbReference>
<dbReference type="Proteomes" id="UP000229730">
    <property type="component" value="Unassembled WGS sequence"/>
</dbReference>
<dbReference type="Gene3D" id="1.10.357.10">
    <property type="entry name" value="Tetracycline Repressor, domain 2"/>
    <property type="match status" value="1"/>
</dbReference>
<keyword evidence="3" id="KW-0804">Transcription</keyword>
<dbReference type="Pfam" id="PF17939">
    <property type="entry name" value="TetR_C_30"/>
    <property type="match status" value="1"/>
</dbReference>
<dbReference type="InterPro" id="IPR009057">
    <property type="entry name" value="Homeodomain-like_sf"/>
</dbReference>